<dbReference type="EMBL" id="BAAAOB010000001">
    <property type="protein sequence ID" value="GAA1780467.1"/>
    <property type="molecule type" value="Genomic_DNA"/>
</dbReference>
<keyword evidence="8" id="KW-1185">Reference proteome</keyword>
<sequence>MSDGAATGPSAGTGTGSGASSVGASGALRVTAVLVAWNRRELLREALEALAAQTRPVDRLVVVDNASDDGSDAVAAELLAAWGDRARLIRLTENTGGAGGFAVGIAAAVADPATDWVWVMDDDTVPGPDALSGALATFGRYRASGQDDLAVMGSRVVWTDGADHPMNTPKAKIRASRAERERAASVGAMEIRSISFVSAFLRAARVRELGLPIVDYFLWNDDFEYSARLLRGARGLFVPDSVVTHKTAKRGSSDADPGPRFFFEVRNKLWVFRLSKALYGWENALYIAATARRWVRTFRASQDRSVLRDGLRRGWRDGWRTRPRASTEVLATAGVPDDVMDQIRLLER</sequence>
<dbReference type="Proteomes" id="UP001500851">
    <property type="component" value="Unassembled WGS sequence"/>
</dbReference>
<comment type="similarity">
    <text evidence="2">Belongs to the glycosyltransferase 2 family.</text>
</comment>
<organism evidence="7 8">
    <name type="scientific">Leucobacter iarius</name>
    <dbReference type="NCBI Taxonomy" id="333963"/>
    <lineage>
        <taxon>Bacteria</taxon>
        <taxon>Bacillati</taxon>
        <taxon>Actinomycetota</taxon>
        <taxon>Actinomycetes</taxon>
        <taxon>Micrococcales</taxon>
        <taxon>Microbacteriaceae</taxon>
        <taxon>Leucobacter</taxon>
    </lineage>
</organism>
<dbReference type="PANTHER" id="PTHR43179">
    <property type="entry name" value="RHAMNOSYLTRANSFERASE WBBL"/>
    <property type="match status" value="1"/>
</dbReference>
<gene>
    <name evidence="7" type="ORF">GCM10009768_06720</name>
</gene>
<evidence type="ECO:0000313" key="8">
    <source>
        <dbReference type="Proteomes" id="UP001500851"/>
    </source>
</evidence>
<name>A0ABP4XJ99_9MICO</name>
<comment type="pathway">
    <text evidence="1">Cell wall biogenesis; cell wall polysaccharide biosynthesis.</text>
</comment>
<evidence type="ECO:0000256" key="3">
    <source>
        <dbReference type="ARBA" id="ARBA00022676"/>
    </source>
</evidence>
<evidence type="ECO:0000256" key="4">
    <source>
        <dbReference type="ARBA" id="ARBA00022679"/>
    </source>
</evidence>
<reference evidence="8" key="1">
    <citation type="journal article" date="2019" name="Int. J. Syst. Evol. Microbiol.">
        <title>The Global Catalogue of Microorganisms (GCM) 10K type strain sequencing project: providing services to taxonomists for standard genome sequencing and annotation.</title>
        <authorList>
            <consortium name="The Broad Institute Genomics Platform"/>
            <consortium name="The Broad Institute Genome Sequencing Center for Infectious Disease"/>
            <person name="Wu L."/>
            <person name="Ma J."/>
        </authorList>
    </citation>
    <scope>NUCLEOTIDE SEQUENCE [LARGE SCALE GENOMIC DNA]</scope>
    <source>
        <strain evidence="8">JCM 14736</strain>
    </source>
</reference>
<feature type="region of interest" description="Disordered" evidence="5">
    <location>
        <begin position="1"/>
        <end position="22"/>
    </location>
</feature>
<evidence type="ECO:0000259" key="6">
    <source>
        <dbReference type="Pfam" id="PF00535"/>
    </source>
</evidence>
<dbReference type="PANTHER" id="PTHR43179:SF12">
    <property type="entry name" value="GALACTOFURANOSYLTRANSFERASE GLFT2"/>
    <property type="match status" value="1"/>
</dbReference>
<feature type="compositionally biased region" description="Low complexity" evidence="5">
    <location>
        <begin position="1"/>
        <end position="10"/>
    </location>
</feature>
<feature type="domain" description="Glycosyltransferase 2-like" evidence="6">
    <location>
        <begin position="32"/>
        <end position="144"/>
    </location>
</feature>
<dbReference type="Pfam" id="PF00535">
    <property type="entry name" value="Glycos_transf_2"/>
    <property type="match status" value="1"/>
</dbReference>
<proteinExistence type="inferred from homology"/>
<keyword evidence="4" id="KW-0808">Transferase</keyword>
<evidence type="ECO:0000256" key="5">
    <source>
        <dbReference type="SAM" id="MobiDB-lite"/>
    </source>
</evidence>
<dbReference type="InterPro" id="IPR029044">
    <property type="entry name" value="Nucleotide-diphossugar_trans"/>
</dbReference>
<protein>
    <submittedName>
        <fullName evidence="7">Glycosyltransferase</fullName>
    </submittedName>
</protein>
<evidence type="ECO:0000313" key="7">
    <source>
        <dbReference type="EMBL" id="GAA1780467.1"/>
    </source>
</evidence>
<evidence type="ECO:0000256" key="1">
    <source>
        <dbReference type="ARBA" id="ARBA00004776"/>
    </source>
</evidence>
<comment type="caution">
    <text evidence="7">The sequence shown here is derived from an EMBL/GenBank/DDBJ whole genome shotgun (WGS) entry which is preliminary data.</text>
</comment>
<dbReference type="SUPFAM" id="SSF53448">
    <property type="entry name" value="Nucleotide-diphospho-sugar transferases"/>
    <property type="match status" value="1"/>
</dbReference>
<dbReference type="Gene3D" id="3.90.550.10">
    <property type="entry name" value="Spore Coat Polysaccharide Biosynthesis Protein SpsA, Chain A"/>
    <property type="match status" value="1"/>
</dbReference>
<accession>A0ABP4XJ99</accession>
<keyword evidence="3" id="KW-0328">Glycosyltransferase</keyword>
<dbReference type="InterPro" id="IPR001173">
    <property type="entry name" value="Glyco_trans_2-like"/>
</dbReference>
<evidence type="ECO:0000256" key="2">
    <source>
        <dbReference type="ARBA" id="ARBA00006739"/>
    </source>
</evidence>